<dbReference type="OrthoDB" id="6500128at2759"/>
<dbReference type="Pfam" id="PF00664">
    <property type="entry name" value="ABC_membrane"/>
    <property type="match status" value="1"/>
</dbReference>
<dbReference type="PROSITE" id="PS50893">
    <property type="entry name" value="ABC_TRANSPORTER_2"/>
    <property type="match status" value="2"/>
</dbReference>
<dbReference type="FunFam" id="1.20.1560.10:FF:000066">
    <property type="entry name" value="ABC multidrug transporter (Eurofung)"/>
    <property type="match status" value="1"/>
</dbReference>
<dbReference type="GO" id="GO:0005886">
    <property type="term" value="C:plasma membrane"/>
    <property type="evidence" value="ECO:0007669"/>
    <property type="project" value="UniProtKB-SubCell"/>
</dbReference>
<keyword evidence="13" id="KW-1185">Reference proteome</keyword>
<feature type="transmembrane region" description="Helical" evidence="9">
    <location>
        <begin position="1106"/>
        <end position="1127"/>
    </location>
</feature>
<evidence type="ECO:0000313" key="13">
    <source>
        <dbReference type="Proteomes" id="UP000813385"/>
    </source>
</evidence>
<reference evidence="12" key="1">
    <citation type="journal article" date="2021" name="Nat. Commun.">
        <title>Genetic determinants of endophytism in the Arabidopsis root mycobiome.</title>
        <authorList>
            <person name="Mesny F."/>
            <person name="Miyauchi S."/>
            <person name="Thiergart T."/>
            <person name="Pickel B."/>
            <person name="Atanasova L."/>
            <person name="Karlsson M."/>
            <person name="Huettel B."/>
            <person name="Barry K.W."/>
            <person name="Haridas S."/>
            <person name="Chen C."/>
            <person name="Bauer D."/>
            <person name="Andreopoulos W."/>
            <person name="Pangilinan J."/>
            <person name="LaButti K."/>
            <person name="Riley R."/>
            <person name="Lipzen A."/>
            <person name="Clum A."/>
            <person name="Drula E."/>
            <person name="Henrissat B."/>
            <person name="Kohler A."/>
            <person name="Grigoriev I.V."/>
            <person name="Martin F.M."/>
            <person name="Hacquard S."/>
        </authorList>
    </citation>
    <scope>NUCLEOTIDE SEQUENCE</scope>
    <source>
        <strain evidence="12">MPI-CAGE-AT-0016</strain>
    </source>
</reference>
<dbReference type="InterPro" id="IPR036640">
    <property type="entry name" value="ABC1_TM_sf"/>
</dbReference>
<evidence type="ECO:0000256" key="3">
    <source>
        <dbReference type="ARBA" id="ARBA00022475"/>
    </source>
</evidence>
<evidence type="ECO:0000256" key="5">
    <source>
        <dbReference type="ARBA" id="ARBA00022741"/>
    </source>
</evidence>
<comment type="caution">
    <text evidence="12">The sequence shown here is derived from an EMBL/GenBank/DDBJ whole genome shotgun (WGS) entry which is preliminary data.</text>
</comment>
<dbReference type="SUPFAM" id="SSF52540">
    <property type="entry name" value="P-loop containing nucleoside triphosphate hydrolases"/>
    <property type="match status" value="2"/>
</dbReference>
<feature type="domain" description="ABC transmembrane type-1" evidence="11">
    <location>
        <begin position="890"/>
        <end position="1162"/>
    </location>
</feature>
<feature type="transmembrane region" description="Helical" evidence="9">
    <location>
        <begin position="520"/>
        <end position="537"/>
    </location>
</feature>
<evidence type="ECO:0000256" key="6">
    <source>
        <dbReference type="ARBA" id="ARBA00022840"/>
    </source>
</evidence>
<dbReference type="GO" id="GO:0005524">
    <property type="term" value="F:ATP binding"/>
    <property type="evidence" value="ECO:0007669"/>
    <property type="project" value="UniProtKB-KW"/>
</dbReference>
<dbReference type="InterPro" id="IPR017871">
    <property type="entry name" value="ABC_transporter-like_CS"/>
</dbReference>
<feature type="transmembrane region" description="Helical" evidence="9">
    <location>
        <begin position="489"/>
        <end position="513"/>
    </location>
</feature>
<dbReference type="InterPro" id="IPR050173">
    <property type="entry name" value="ABC_transporter_C-like"/>
</dbReference>
<comment type="subcellular location">
    <subcellularLocation>
        <location evidence="1">Cell membrane</location>
        <topology evidence="1">Multi-pass membrane protein</topology>
    </subcellularLocation>
</comment>
<proteinExistence type="predicted"/>
<dbReference type="Pfam" id="PF00005">
    <property type="entry name" value="ABC_tran"/>
    <property type="match status" value="2"/>
</dbReference>
<dbReference type="SUPFAM" id="SSF90123">
    <property type="entry name" value="ABC transporter transmembrane region"/>
    <property type="match status" value="2"/>
</dbReference>
<dbReference type="PROSITE" id="PS00211">
    <property type="entry name" value="ABC_TRANSPORTER_1"/>
    <property type="match status" value="2"/>
</dbReference>
<feature type="transmembrane region" description="Helical" evidence="9">
    <location>
        <begin position="923"/>
        <end position="950"/>
    </location>
</feature>
<protein>
    <submittedName>
        <fullName evidence="12">Canalicular multispecific organic anion transporter 1</fullName>
    </submittedName>
</protein>
<organism evidence="12 13">
    <name type="scientific">Plectosphaerella cucumerina</name>
    <dbReference type="NCBI Taxonomy" id="40658"/>
    <lineage>
        <taxon>Eukaryota</taxon>
        <taxon>Fungi</taxon>
        <taxon>Dikarya</taxon>
        <taxon>Ascomycota</taxon>
        <taxon>Pezizomycotina</taxon>
        <taxon>Sordariomycetes</taxon>
        <taxon>Hypocreomycetidae</taxon>
        <taxon>Glomerellales</taxon>
        <taxon>Plectosphaerellaceae</taxon>
        <taxon>Plectosphaerella</taxon>
    </lineage>
</organism>
<feature type="domain" description="ABC transporter" evidence="10">
    <location>
        <begin position="595"/>
        <end position="824"/>
    </location>
</feature>
<feature type="transmembrane region" description="Helical" evidence="9">
    <location>
        <begin position="1025"/>
        <end position="1042"/>
    </location>
</feature>
<name>A0A8K0TLK1_9PEZI</name>
<accession>A0A8K0TLK1</accession>
<evidence type="ECO:0000256" key="7">
    <source>
        <dbReference type="ARBA" id="ARBA00022989"/>
    </source>
</evidence>
<feature type="transmembrane region" description="Helical" evidence="9">
    <location>
        <begin position="67"/>
        <end position="87"/>
    </location>
</feature>
<feature type="transmembrane region" description="Helical" evidence="9">
    <location>
        <begin position="132"/>
        <end position="152"/>
    </location>
</feature>
<keyword evidence="5" id="KW-0547">Nucleotide-binding</keyword>
<dbReference type="SMART" id="SM00382">
    <property type="entry name" value="AAA"/>
    <property type="match status" value="2"/>
</dbReference>
<dbReference type="InterPro" id="IPR027417">
    <property type="entry name" value="P-loop_NTPase"/>
</dbReference>
<evidence type="ECO:0000256" key="8">
    <source>
        <dbReference type="ARBA" id="ARBA00023136"/>
    </source>
</evidence>
<dbReference type="Pfam" id="PF24357">
    <property type="entry name" value="TMD0_ABC"/>
    <property type="match status" value="1"/>
</dbReference>
<dbReference type="PANTHER" id="PTHR24223">
    <property type="entry name" value="ATP-BINDING CASSETTE SUB-FAMILY C"/>
    <property type="match status" value="1"/>
</dbReference>
<dbReference type="Gene3D" id="3.40.50.300">
    <property type="entry name" value="P-loop containing nucleotide triphosphate hydrolases"/>
    <property type="match status" value="2"/>
</dbReference>
<dbReference type="FunFam" id="1.20.1560.10:FF:000055">
    <property type="entry name" value="ABC multidrug transporter (Eurofung)"/>
    <property type="match status" value="1"/>
</dbReference>
<keyword evidence="6" id="KW-0067">ATP-binding</keyword>
<keyword evidence="3" id="KW-1003">Cell membrane</keyword>
<evidence type="ECO:0000256" key="4">
    <source>
        <dbReference type="ARBA" id="ARBA00022692"/>
    </source>
</evidence>
<evidence type="ECO:0000313" key="12">
    <source>
        <dbReference type="EMBL" id="KAH7368588.1"/>
    </source>
</evidence>
<feature type="transmembrane region" description="Helical" evidence="9">
    <location>
        <begin position="35"/>
        <end position="55"/>
    </location>
</feature>
<dbReference type="InterPro" id="IPR044746">
    <property type="entry name" value="ABCC_6TM_D1"/>
</dbReference>
<dbReference type="GO" id="GO:0016887">
    <property type="term" value="F:ATP hydrolysis activity"/>
    <property type="evidence" value="ECO:0007669"/>
    <property type="project" value="InterPro"/>
</dbReference>
<feature type="transmembrane region" description="Helical" evidence="9">
    <location>
        <begin position="962"/>
        <end position="985"/>
    </location>
</feature>
<dbReference type="InterPro" id="IPR011527">
    <property type="entry name" value="ABC1_TM_dom"/>
</dbReference>
<dbReference type="CDD" id="cd18579">
    <property type="entry name" value="ABC_6TM_ABCC_D1"/>
    <property type="match status" value="1"/>
</dbReference>
<feature type="transmembrane region" description="Helical" evidence="9">
    <location>
        <begin position="888"/>
        <end position="911"/>
    </location>
</feature>
<feature type="transmembrane region" description="Helical" evidence="9">
    <location>
        <begin position="164"/>
        <end position="180"/>
    </location>
</feature>
<feature type="transmembrane region" description="Helical" evidence="9">
    <location>
        <begin position="411"/>
        <end position="432"/>
    </location>
</feature>
<dbReference type="EMBL" id="JAGPXD010000002">
    <property type="protein sequence ID" value="KAH7368588.1"/>
    <property type="molecule type" value="Genomic_DNA"/>
</dbReference>
<keyword evidence="7 9" id="KW-1133">Transmembrane helix</keyword>
<dbReference type="InterPro" id="IPR003439">
    <property type="entry name" value="ABC_transporter-like_ATP-bd"/>
</dbReference>
<feature type="transmembrane region" description="Helical" evidence="9">
    <location>
        <begin position="99"/>
        <end position="120"/>
    </location>
</feature>
<evidence type="ECO:0000259" key="11">
    <source>
        <dbReference type="PROSITE" id="PS50929"/>
    </source>
</evidence>
<dbReference type="Gene3D" id="1.20.1560.10">
    <property type="entry name" value="ABC transporter type 1, transmembrane domain"/>
    <property type="match status" value="2"/>
</dbReference>
<evidence type="ECO:0000256" key="1">
    <source>
        <dbReference type="ARBA" id="ARBA00004651"/>
    </source>
</evidence>
<dbReference type="InterPro" id="IPR056227">
    <property type="entry name" value="TMD0_ABC"/>
</dbReference>
<evidence type="ECO:0000256" key="9">
    <source>
        <dbReference type="SAM" id="Phobius"/>
    </source>
</evidence>
<dbReference type="PANTHER" id="PTHR24223:SF345">
    <property type="entry name" value="ABC MULTIDRUG TRANSPORTER (EUROFUNG)"/>
    <property type="match status" value="1"/>
</dbReference>
<dbReference type="InterPro" id="IPR003593">
    <property type="entry name" value="AAA+_ATPase"/>
</dbReference>
<dbReference type="Proteomes" id="UP000813385">
    <property type="component" value="Unassembled WGS sequence"/>
</dbReference>
<keyword evidence="8 9" id="KW-0472">Membrane</keyword>
<evidence type="ECO:0000259" key="10">
    <source>
        <dbReference type="PROSITE" id="PS50893"/>
    </source>
</evidence>
<keyword evidence="4 9" id="KW-0812">Transmembrane</keyword>
<dbReference type="GO" id="GO:0140359">
    <property type="term" value="F:ABC-type transporter activity"/>
    <property type="evidence" value="ECO:0007669"/>
    <property type="project" value="InterPro"/>
</dbReference>
<feature type="domain" description="ABC transmembrane type-1" evidence="11">
    <location>
        <begin position="281"/>
        <end position="548"/>
    </location>
</feature>
<dbReference type="CDD" id="cd18580">
    <property type="entry name" value="ABC_6TM_ABCC_D2"/>
    <property type="match status" value="1"/>
</dbReference>
<dbReference type="InterPro" id="IPR044726">
    <property type="entry name" value="ABCC_6TM_D2"/>
</dbReference>
<gene>
    <name evidence="12" type="ORF">B0T11DRAFT_65834</name>
</gene>
<sequence length="1447" mass="156780">MALDTSAICPNDSSIGPFVGACRGGFDFTLRFERIFLAFLPAALFIILALPRAAWLLRRPRILHGHALQFCKLILITALISLQSALLGVRTVDDASSDGWAIAAIATQLTAAVFLLPLSFLEHARTARPSMFFTIFILVQVALDAVMVRTAWLITGESSSHTTARLATASLITRALILLAETRRKTRWLRWNVEEHSPEETSGIISLSVFLWLNRLFLRGYRSVLAVENLYPLDLAMDSKILQQKLDAEFIRYPRRSRFGLSRALARAFPIQLLLPAVPRLALIGLTFAQPFFIQSLLRYLQQPQASENLGYGLIGASGLIFGGMALARGLYAYFHDRFLCMVRGSLSAAIYARTSRSQLSSSGDSAAVTLVSTDTERVVRGFDGLHEFWANAVEIAIGSWLLHRQIGASFAAPFVLMLASMVMVGCIGKLIGRRQVAWMELVQRRVGATADTIAGITSIKLGGMAGPVSKMIESMRAAELGAGNVFRWLFIITVMASIAPPALSPLFVLVFASGEMETTTMFTALSFVILLTTPLVQGIRSVPKVIGAFTCLGRIQAFLEEEEHADFRRHGGEVCEKHLEKADARDTGPSCPRIVVENANFGWTEEKTVLNNLNITFPASKLTVVVGPTASGKSTLCKALLGETPFASGVVHIDAAVGAIGFCDSAPFLYNTTVRENITCRSGFNRERYEDVIEACMLRQDLLALTHGDETSVGSNGSGLSGGQRQRVTLARALYAGSGLVILDDVVKGLDNNTAGEMLLRLFGQEGLLRRRAATVVLCTHSAMPLGFADHVVALGPDGTVVEQGSLSDLVDKQGYVASLVGDKTSYRNDPELEILGDNSVEPIFKPAAAGRGFHAVTDPGLDNMSRLHGDRGVYRHYLSSISVTSLTAATLSALFCALAGSFGTLWLKYWAEDTLGRSKGFYAGIFGLAQSTQLLMSLAACVAVAISATTRSGAALHAQALSAAVRAPLGLLADVGAITTLFAQDMTLVDGELPLALLNVLIGIFEALVRTAVVAVASPWLALGYPLIAGVLWAVQRFYLRTSRQLRLLDLETKGPMITHFLDTIRGLATIRAFGWTEGDVQRGHALLTDSQRPAYLLSMIQNWLGLTLDLVVAVVAVVLVSLATQTRSNAGFTGASLVMLMTLSQVVTRLMRFYTELETSIGAVARIQAFSERVPLDMAGEDVVPPESWPAEGTIRITDVSAAYRSEDERGDVLALKDLTLDVQGGKKVAVCGRSGSGKSSIILLLMRLLDPLDGCRGRIEIDGLALHRIDRTVLRQRILAVPQDTVFLPSGTSIKENLDLSNTSTNAECQQVLGLVGLHQLTDIGGVLKPDHLSAGQKQLFSLARVVLRRRARCVDGGILLLDELSAGVDGEIERVMQEVVAKEFREYTVLAVSHRLGLVTGFYDEVVVMDEGRAVERGDPRALMLERESHFAQLLRLEGERL</sequence>
<feature type="domain" description="ABC transporter" evidence="10">
    <location>
        <begin position="1198"/>
        <end position="1441"/>
    </location>
</feature>
<feature type="transmembrane region" description="Helical" evidence="9">
    <location>
        <begin position="314"/>
        <end position="335"/>
    </location>
</feature>
<keyword evidence="2" id="KW-0813">Transport</keyword>
<evidence type="ECO:0000256" key="2">
    <source>
        <dbReference type="ARBA" id="ARBA00022448"/>
    </source>
</evidence>
<dbReference type="PROSITE" id="PS50929">
    <property type="entry name" value="ABC_TM1F"/>
    <property type="match status" value="2"/>
</dbReference>